<evidence type="ECO:0000256" key="1">
    <source>
        <dbReference type="ARBA" id="ARBA00022884"/>
    </source>
</evidence>
<dbReference type="InterPro" id="IPR000504">
    <property type="entry name" value="RRM_dom"/>
</dbReference>
<dbReference type="PROSITE" id="PS50128">
    <property type="entry name" value="SURP"/>
    <property type="match status" value="1"/>
</dbReference>
<dbReference type="FunFam" id="3.30.70.330:FF:000177">
    <property type="entry name" value="U2 snRNP-associated SURP motif-containing protein-like isoform X2"/>
    <property type="match status" value="1"/>
</dbReference>
<sequence length="994" mass="114206">MADKATMKQIAEQKLKAFSIGTMGKRPLSKREIEEQRKKEEEEAAAHAFQEFVETFTDVPGNKAGKVWVKAGTYDAGKRQEDTREKGKLYKPQSRIAETVEKNTAAERAQEYAKLLSDKKPEKPSKKKSNDKKKSNLELFKEELKMIQEEREERHKYKGALKSELDFPQSSTSEIPSLMSQRPVILPEDQLMGSFDCGDPNTTNIYLGNLNPKITEQQLMELFGRYGPLASIKIMWPRTDEEKARGKNCGFVAFMNRKDGERAMRNLNGKDVMQYEMKLGWGKTVPIPHHPIYIPPSFVELTMPPPPSGLPFNAQPARKDKHRVYRMVKGIEPLSKEELDKVLYNATVKVVVPTDRQLLMLINRTIEFVIREGPMFEAMIMNRELLNPMYRFLFENQSPAHIYYRWKLFSILQGDSQTKWHTEEFRMFKGGSIWKPPPMNQYTQGMPDDLIDDKDDFEPRKGTLSNTQRDRLEDLLRNIGPERIKVAEAMVFCIEHSEAAEEICDCIAESLSLLHTPIHKKIARLYLISDILHNCGVKVTNASYFRRGLETRLMQIFADVNLAYKSLESRLKAEGFKMRVMAMFRAWEEWAVYPRDFLIRLQNTFLGLSNTEPEPEPEAKQDTCRLTEIDPDIDGAPLEENIEDDDLDGLPLDGAALLKTAIKSLKKDEEDIDGIPMDYIDGEPMEDDVPQTKKKKTGAFVPSKWETVDPEQIEAQAMTTSKWDLLEPPQQEEESQCQSQEDSDNDHEDDSQGELTGDSLRTVNEERRAVLRDIEVKVMQYQDELESGSRKTKTGWTIAQQVEHFRRKLMKRAEKGRLYDDKDDKEDQNDKRRYHSPSYGSSRKSKRSRSDSSSPPPSKRSHRSHSRSDSPTIRKSSSRRSRSPYSKKSRAMSSPSLSPTYSRKSRLSPSSPYKKSSARGLSPVTPPRTKSSSQRRGASPQSPGRSRRREHSPSSSPRLSSKKRDTSPTRGKHSKHRGSDSPPRKHKERHKYKY</sequence>
<feature type="compositionally biased region" description="Polar residues" evidence="3">
    <location>
        <begin position="891"/>
        <end position="914"/>
    </location>
</feature>
<dbReference type="CDD" id="cd21370">
    <property type="entry name" value="cwf21_SR140"/>
    <property type="match status" value="1"/>
</dbReference>
<dbReference type="PROSITE" id="PS51391">
    <property type="entry name" value="CID"/>
    <property type="match status" value="1"/>
</dbReference>
<dbReference type="Gene3D" id="3.30.70.330">
    <property type="match status" value="1"/>
</dbReference>
<dbReference type="InterPro" id="IPR035979">
    <property type="entry name" value="RBD_domain_sf"/>
</dbReference>
<dbReference type="SMART" id="SM00648">
    <property type="entry name" value="SWAP"/>
    <property type="match status" value="1"/>
</dbReference>
<dbReference type="InterPro" id="IPR035009">
    <property type="entry name" value="SR140_RRM"/>
</dbReference>
<gene>
    <name evidence="7" type="ORF">PYX00_005352</name>
</gene>
<dbReference type="Pfam" id="PF04818">
    <property type="entry name" value="CID"/>
    <property type="match status" value="1"/>
</dbReference>
<proteinExistence type="predicted"/>
<dbReference type="SMART" id="SM00582">
    <property type="entry name" value="RPR"/>
    <property type="match status" value="1"/>
</dbReference>
<dbReference type="GO" id="GO:0006396">
    <property type="term" value="P:RNA processing"/>
    <property type="evidence" value="ECO:0007669"/>
    <property type="project" value="InterPro"/>
</dbReference>
<dbReference type="Gene3D" id="1.10.10.790">
    <property type="entry name" value="Surp module"/>
    <property type="match status" value="1"/>
</dbReference>
<dbReference type="InterPro" id="IPR035967">
    <property type="entry name" value="SWAP/Surp_sf"/>
</dbReference>
<name>A0AAW2HR47_9NEOP</name>
<feature type="domain" description="RRM" evidence="4">
    <location>
        <begin position="203"/>
        <end position="284"/>
    </location>
</feature>
<evidence type="ECO:0000259" key="5">
    <source>
        <dbReference type="PROSITE" id="PS50128"/>
    </source>
</evidence>
<comment type="caution">
    <text evidence="7">The sequence shown here is derived from an EMBL/GenBank/DDBJ whole genome shotgun (WGS) entry which is preliminary data.</text>
</comment>
<dbReference type="PANTHER" id="PTHR23140">
    <property type="entry name" value="RNA PROCESSING PROTEIN LD23810P"/>
    <property type="match status" value="1"/>
</dbReference>
<feature type="compositionally biased region" description="Basic and acidic residues" evidence="3">
    <location>
        <begin position="98"/>
        <end position="124"/>
    </location>
</feature>
<feature type="compositionally biased region" description="Acidic residues" evidence="3">
    <location>
        <begin position="730"/>
        <end position="752"/>
    </location>
</feature>
<feature type="region of interest" description="Disordered" evidence="3">
    <location>
        <begin position="76"/>
        <end position="135"/>
    </location>
</feature>
<dbReference type="InterPro" id="IPR047488">
    <property type="entry name" value="SR140_cwf21"/>
</dbReference>
<evidence type="ECO:0000259" key="6">
    <source>
        <dbReference type="PROSITE" id="PS51391"/>
    </source>
</evidence>
<organism evidence="7">
    <name type="scientific">Menopon gallinae</name>
    <name type="common">poultry shaft louse</name>
    <dbReference type="NCBI Taxonomy" id="328185"/>
    <lineage>
        <taxon>Eukaryota</taxon>
        <taxon>Metazoa</taxon>
        <taxon>Ecdysozoa</taxon>
        <taxon>Arthropoda</taxon>
        <taxon>Hexapoda</taxon>
        <taxon>Insecta</taxon>
        <taxon>Pterygota</taxon>
        <taxon>Neoptera</taxon>
        <taxon>Paraneoptera</taxon>
        <taxon>Psocodea</taxon>
        <taxon>Troctomorpha</taxon>
        <taxon>Phthiraptera</taxon>
        <taxon>Amblycera</taxon>
        <taxon>Menoponidae</taxon>
        <taxon>Menopon</taxon>
    </lineage>
</organism>
<dbReference type="PROSITE" id="PS50102">
    <property type="entry name" value="RRM"/>
    <property type="match status" value="1"/>
</dbReference>
<dbReference type="Pfam" id="PF00076">
    <property type="entry name" value="RRM_1"/>
    <property type="match status" value="1"/>
</dbReference>
<feature type="compositionally biased region" description="Polar residues" evidence="3">
    <location>
        <begin position="928"/>
        <end position="941"/>
    </location>
</feature>
<feature type="compositionally biased region" description="Acidic residues" evidence="3">
    <location>
        <begin position="680"/>
        <end position="689"/>
    </location>
</feature>
<accession>A0AAW2HR47</accession>
<feature type="region of interest" description="Disordered" evidence="3">
    <location>
        <begin position="809"/>
        <end position="994"/>
    </location>
</feature>
<evidence type="ECO:0008006" key="8">
    <source>
        <dbReference type="Google" id="ProtNLM"/>
    </source>
</evidence>
<dbReference type="EMBL" id="JARGDH010000003">
    <property type="protein sequence ID" value="KAL0272337.1"/>
    <property type="molecule type" value="Genomic_DNA"/>
</dbReference>
<protein>
    <recommendedName>
        <fullName evidence="8">U2 snRNP-associated SURP motif-containing protein</fullName>
    </recommendedName>
</protein>
<feature type="compositionally biased region" description="Basic residues" evidence="3">
    <location>
        <begin position="984"/>
        <end position="994"/>
    </location>
</feature>
<dbReference type="EMBL" id="JARGDH010000003">
    <property type="protein sequence ID" value="KAL0272338.1"/>
    <property type="molecule type" value="Genomic_DNA"/>
</dbReference>
<reference evidence="7" key="1">
    <citation type="journal article" date="2024" name="Gigascience">
        <title>Chromosome-level genome of the poultry shaft louse Menopon gallinae provides insight into the host-switching and adaptive evolution of parasitic lice.</title>
        <authorList>
            <person name="Xu Y."/>
            <person name="Ma L."/>
            <person name="Liu S."/>
            <person name="Liang Y."/>
            <person name="Liu Q."/>
            <person name="He Z."/>
            <person name="Tian L."/>
            <person name="Duan Y."/>
            <person name="Cai W."/>
            <person name="Li H."/>
            <person name="Song F."/>
        </authorList>
    </citation>
    <scope>NUCLEOTIDE SEQUENCE</scope>
    <source>
        <strain evidence="7">Cailab_2023a</strain>
    </source>
</reference>
<evidence type="ECO:0000256" key="2">
    <source>
        <dbReference type="PROSITE-ProRule" id="PRU00176"/>
    </source>
</evidence>
<keyword evidence="1 2" id="KW-0694">RNA-binding</keyword>
<dbReference type="SUPFAM" id="SSF109905">
    <property type="entry name" value="Surp module (SWAP domain)"/>
    <property type="match status" value="1"/>
</dbReference>
<dbReference type="Pfam" id="PF01805">
    <property type="entry name" value="Surp"/>
    <property type="match status" value="1"/>
</dbReference>
<dbReference type="InterPro" id="IPR008942">
    <property type="entry name" value="ENTH_VHS"/>
</dbReference>
<dbReference type="Pfam" id="PF08312">
    <property type="entry name" value="cwf21"/>
    <property type="match status" value="1"/>
</dbReference>
<feature type="domain" description="SURP motif" evidence="5">
    <location>
        <begin position="361"/>
        <end position="404"/>
    </location>
</feature>
<dbReference type="InterPro" id="IPR051485">
    <property type="entry name" value="SR-CTD_assoc_factor"/>
</dbReference>
<feature type="region of interest" description="Disordered" evidence="3">
    <location>
        <begin position="677"/>
        <end position="764"/>
    </location>
</feature>
<dbReference type="SMART" id="SM01115">
    <property type="entry name" value="cwf21"/>
    <property type="match status" value="1"/>
</dbReference>
<feature type="domain" description="CID" evidence="6">
    <location>
        <begin position="464"/>
        <end position="609"/>
    </location>
</feature>
<feature type="compositionally biased region" description="Basic and acidic residues" evidence="3">
    <location>
        <begin position="76"/>
        <end position="88"/>
    </location>
</feature>
<dbReference type="PANTHER" id="PTHR23140:SF0">
    <property type="entry name" value="U2 SNRNP-ASSOCIATED SURP MOTIF-CONTAINING PROTEIN"/>
    <property type="match status" value="1"/>
</dbReference>
<dbReference type="GO" id="GO:0003723">
    <property type="term" value="F:RNA binding"/>
    <property type="evidence" value="ECO:0007669"/>
    <property type="project" value="UniProtKB-UniRule"/>
</dbReference>
<dbReference type="Gene3D" id="1.25.40.90">
    <property type="match status" value="1"/>
</dbReference>
<dbReference type="InterPro" id="IPR000061">
    <property type="entry name" value="Surp"/>
</dbReference>
<dbReference type="Gene3D" id="6.10.140.420">
    <property type="match status" value="1"/>
</dbReference>
<dbReference type="EMBL" id="JARGDH010000003">
    <property type="protein sequence ID" value="KAL0272339.1"/>
    <property type="molecule type" value="Genomic_DNA"/>
</dbReference>
<evidence type="ECO:0000259" key="4">
    <source>
        <dbReference type="PROSITE" id="PS50102"/>
    </source>
</evidence>
<dbReference type="InterPro" id="IPR013170">
    <property type="entry name" value="mRNA_splic_Cwf21_dom"/>
</dbReference>
<dbReference type="AlphaFoldDB" id="A0AAW2HR47"/>
<dbReference type="CDD" id="cd12223">
    <property type="entry name" value="RRM_SR140"/>
    <property type="match status" value="1"/>
</dbReference>
<dbReference type="InterPro" id="IPR012677">
    <property type="entry name" value="Nucleotide-bd_a/b_plait_sf"/>
</dbReference>
<feature type="compositionally biased region" description="Basic and acidic residues" evidence="3">
    <location>
        <begin position="811"/>
        <end position="822"/>
    </location>
</feature>
<dbReference type="SUPFAM" id="SSF54928">
    <property type="entry name" value="RNA-binding domain, RBD"/>
    <property type="match status" value="1"/>
</dbReference>
<dbReference type="InterPro" id="IPR006569">
    <property type="entry name" value="CID_dom"/>
</dbReference>
<evidence type="ECO:0000313" key="7">
    <source>
        <dbReference type="EMBL" id="KAL0272337.1"/>
    </source>
</evidence>
<evidence type="ECO:0000256" key="3">
    <source>
        <dbReference type="SAM" id="MobiDB-lite"/>
    </source>
</evidence>
<feature type="compositionally biased region" description="Basic residues" evidence="3">
    <location>
        <begin position="876"/>
        <end position="890"/>
    </location>
</feature>
<dbReference type="SMART" id="SM00360">
    <property type="entry name" value="RRM"/>
    <property type="match status" value="1"/>
</dbReference>
<dbReference type="SUPFAM" id="SSF48464">
    <property type="entry name" value="ENTH/VHS domain"/>
    <property type="match status" value="1"/>
</dbReference>
<dbReference type="GO" id="GO:0005634">
    <property type="term" value="C:nucleus"/>
    <property type="evidence" value="ECO:0007669"/>
    <property type="project" value="TreeGrafter"/>
</dbReference>